<accession>A0ABU2FIV3</accession>
<protein>
    <submittedName>
        <fullName evidence="1">ROK family protein</fullName>
    </submittedName>
</protein>
<dbReference type="SUPFAM" id="SSF53067">
    <property type="entry name" value="Actin-like ATPase domain"/>
    <property type="match status" value="1"/>
</dbReference>
<evidence type="ECO:0000313" key="1">
    <source>
        <dbReference type="EMBL" id="MDS0280690.1"/>
    </source>
</evidence>
<sequence>MASVLAIDIGGSTIRGVRANESGLQGEPWTYTTETIDSADALVDRLDGVYDDIDAIGVAAAAVVDRETNELLNVANWSGWDLTPLAETFSVPLAVENDADASALGLKTYGDVAPDVNLAYLTISTGIGAGILRNGELIPGAEAGFVNVNWDGEIQHSGVNDPWEGYAAGAQFPKRVREWLADDDRETMLTGTEDAKAFFEAVYEGDHVARDYYTRFKRINAAGIGSISDLFSTDVFKVGGGVALNHPTLVDYDDDPHTLEPVDLDSYCMTSTPDIELTSFGVDLELYGAAAAAIESLS</sequence>
<dbReference type="PANTHER" id="PTHR18964:SF149">
    <property type="entry name" value="BIFUNCTIONAL UDP-N-ACETYLGLUCOSAMINE 2-EPIMERASE_N-ACETYLMANNOSAMINE KINASE"/>
    <property type="match status" value="1"/>
</dbReference>
<gene>
    <name evidence="1" type="ORF">NDI86_01055</name>
</gene>
<proteinExistence type="predicted"/>
<dbReference type="InterPro" id="IPR043129">
    <property type="entry name" value="ATPase_NBD"/>
</dbReference>
<dbReference type="PANTHER" id="PTHR18964">
    <property type="entry name" value="ROK (REPRESSOR, ORF, KINASE) FAMILY"/>
    <property type="match status" value="1"/>
</dbReference>
<evidence type="ECO:0000313" key="2">
    <source>
        <dbReference type="Proteomes" id="UP001268864"/>
    </source>
</evidence>
<dbReference type="Gene3D" id="3.30.420.40">
    <property type="match status" value="2"/>
</dbReference>
<dbReference type="Pfam" id="PF00480">
    <property type="entry name" value="ROK"/>
    <property type="match status" value="1"/>
</dbReference>
<reference evidence="1 2" key="1">
    <citation type="submission" date="2022-06" db="EMBL/GenBank/DDBJ databases">
        <title>Halomicroarcula sp. a new haloarchaeum isolate from saline soil.</title>
        <authorList>
            <person name="Strakova D."/>
            <person name="Galisteo C."/>
            <person name="Sanchez-Porro C."/>
            <person name="Ventosa A."/>
        </authorList>
    </citation>
    <scope>NUCLEOTIDE SEQUENCE [LARGE SCALE GENOMIC DNA]</scope>
    <source>
        <strain evidence="1 2">S3CR25-11</strain>
    </source>
</reference>
<comment type="caution">
    <text evidence="1">The sequence shown here is derived from an EMBL/GenBank/DDBJ whole genome shotgun (WGS) entry which is preliminary data.</text>
</comment>
<name>A0ABU2FIV3_9EURY</name>
<dbReference type="Proteomes" id="UP001268864">
    <property type="component" value="Unassembled WGS sequence"/>
</dbReference>
<dbReference type="RefSeq" id="WP_310898536.1">
    <property type="nucleotide sequence ID" value="NZ_JAMQOS010000001.1"/>
</dbReference>
<dbReference type="EMBL" id="JAMQOS010000001">
    <property type="protein sequence ID" value="MDS0280690.1"/>
    <property type="molecule type" value="Genomic_DNA"/>
</dbReference>
<organism evidence="1 2">
    <name type="scientific">Haloarcula onubensis</name>
    <dbReference type="NCBI Taxonomy" id="2950539"/>
    <lineage>
        <taxon>Archaea</taxon>
        <taxon>Methanobacteriati</taxon>
        <taxon>Methanobacteriota</taxon>
        <taxon>Stenosarchaea group</taxon>
        <taxon>Halobacteria</taxon>
        <taxon>Halobacteriales</taxon>
        <taxon>Haloarculaceae</taxon>
        <taxon>Haloarcula</taxon>
    </lineage>
</organism>
<dbReference type="InterPro" id="IPR000600">
    <property type="entry name" value="ROK"/>
</dbReference>
<keyword evidence="2" id="KW-1185">Reference proteome</keyword>